<evidence type="ECO:0000256" key="1">
    <source>
        <dbReference type="ARBA" id="ARBA00022729"/>
    </source>
</evidence>
<dbReference type="RefSeq" id="WP_061274004.1">
    <property type="nucleotide sequence ID" value="NZ_CBCRXN010000008.1"/>
</dbReference>
<dbReference type="Proteomes" id="UP000248257">
    <property type="component" value="Unassembled WGS sequence"/>
</dbReference>
<dbReference type="AlphaFoldDB" id="A0A318Q2B6"/>
<evidence type="ECO:0000256" key="2">
    <source>
        <dbReference type="ARBA" id="ARBA00023136"/>
    </source>
</evidence>
<evidence type="ECO:0000313" key="5">
    <source>
        <dbReference type="Proteomes" id="UP000248257"/>
    </source>
</evidence>
<dbReference type="InterPro" id="IPR037873">
    <property type="entry name" value="BamE-like"/>
</dbReference>
<comment type="caution">
    <text evidence="4">The sequence shown here is derived from an EMBL/GenBank/DDBJ whole genome shotgun (WGS) entry which is preliminary data.</text>
</comment>
<protein>
    <recommendedName>
        <fullName evidence="3">Outer membrane protein assembly factor BamE domain-containing protein</fullName>
    </recommendedName>
</protein>
<evidence type="ECO:0000259" key="3">
    <source>
        <dbReference type="Pfam" id="PF04355"/>
    </source>
</evidence>
<evidence type="ECO:0000313" key="4">
    <source>
        <dbReference type="EMBL" id="PYD56881.1"/>
    </source>
</evidence>
<keyword evidence="1" id="KW-0732">Signal</keyword>
<dbReference type="EMBL" id="NKUC01000015">
    <property type="protein sequence ID" value="PYD56881.1"/>
    <property type="molecule type" value="Genomic_DNA"/>
</dbReference>
<dbReference type="OrthoDB" id="7225452at2"/>
<dbReference type="InterPro" id="IPR007450">
    <property type="entry name" value="BamE_dom"/>
</dbReference>
<proteinExistence type="predicted"/>
<dbReference type="GO" id="GO:0019867">
    <property type="term" value="C:outer membrane"/>
    <property type="evidence" value="ECO:0007669"/>
    <property type="project" value="InterPro"/>
</dbReference>
<dbReference type="STRING" id="1220579.GCA_001571345_01705"/>
<accession>A0A318Q2B6</accession>
<sequence length="126" mass="14020">MNKVSLAACLAAVLLVAGCQSAGNTSIRKETAESVDQKIHDNVTTKEQVRSMFGDPMSVHFTDSGREEWQYSYEYSRQNGTNFVPYYGSFSSGTHGREKNLTIIFNNDVVWHHSMTASKVQAHNGL</sequence>
<feature type="domain" description="Outer membrane protein assembly factor BamE" evidence="3">
    <location>
        <begin position="38"/>
        <end position="110"/>
    </location>
</feature>
<gene>
    <name evidence="4" type="ORF">CFR75_08785</name>
</gene>
<reference evidence="4 5" key="1">
    <citation type="submission" date="2017-07" db="EMBL/GenBank/DDBJ databases">
        <title>A draft genome sequence of Komagataeibacter xylinus LMG 1515.</title>
        <authorList>
            <person name="Skraban J."/>
            <person name="Cleenwerck I."/>
            <person name="Vandamme P."/>
            <person name="Trcek J."/>
        </authorList>
    </citation>
    <scope>NUCLEOTIDE SEQUENCE [LARGE SCALE GENOMIC DNA]</scope>
    <source>
        <strain evidence="4 5">LMG 1515</strain>
    </source>
</reference>
<dbReference type="Gene3D" id="3.30.1450.10">
    <property type="match status" value="1"/>
</dbReference>
<keyword evidence="2" id="KW-0472">Membrane</keyword>
<dbReference type="PROSITE" id="PS51257">
    <property type="entry name" value="PROKAR_LIPOPROTEIN"/>
    <property type="match status" value="1"/>
</dbReference>
<keyword evidence="5" id="KW-1185">Reference proteome</keyword>
<name>A0A318Q2B6_KOMXY</name>
<dbReference type="Pfam" id="PF04355">
    <property type="entry name" value="BamE"/>
    <property type="match status" value="1"/>
</dbReference>
<organism evidence="4 5">
    <name type="scientific">Komagataeibacter xylinus</name>
    <name type="common">Gluconacetobacter xylinus</name>
    <dbReference type="NCBI Taxonomy" id="28448"/>
    <lineage>
        <taxon>Bacteria</taxon>
        <taxon>Pseudomonadati</taxon>
        <taxon>Pseudomonadota</taxon>
        <taxon>Alphaproteobacteria</taxon>
        <taxon>Acetobacterales</taxon>
        <taxon>Acetobacteraceae</taxon>
        <taxon>Komagataeibacter</taxon>
    </lineage>
</organism>